<dbReference type="RefSeq" id="WP_176065224.1">
    <property type="nucleotide sequence ID" value="NZ_BJTG01000005.1"/>
</dbReference>
<evidence type="ECO:0000256" key="3">
    <source>
        <dbReference type="ARBA" id="ARBA00010519"/>
    </source>
</evidence>
<dbReference type="Pfam" id="PF00420">
    <property type="entry name" value="Oxidored_q2"/>
    <property type="match status" value="1"/>
</dbReference>
<evidence type="ECO:0000313" key="13">
    <source>
        <dbReference type="Proteomes" id="UP000503640"/>
    </source>
</evidence>
<dbReference type="AlphaFoldDB" id="A0A7I9VMV9"/>
<comment type="similarity">
    <text evidence="3 11">Belongs to the complex I subunit 4L family.</text>
</comment>
<dbReference type="HAMAP" id="MF_01456">
    <property type="entry name" value="NDH1_NuoK"/>
    <property type="match status" value="1"/>
</dbReference>
<keyword evidence="7 11" id="KW-1278">Translocase</keyword>
<dbReference type="InterPro" id="IPR039428">
    <property type="entry name" value="NUOK/Mnh_C1-like"/>
</dbReference>
<dbReference type="NCBIfam" id="NF004323">
    <property type="entry name" value="PRK05715.1-5"/>
    <property type="match status" value="1"/>
</dbReference>
<dbReference type="GO" id="GO:0048038">
    <property type="term" value="F:quinone binding"/>
    <property type="evidence" value="ECO:0007669"/>
    <property type="project" value="UniProtKB-KW"/>
</dbReference>
<keyword evidence="4 11" id="KW-0813">Transport</keyword>
<evidence type="ECO:0000256" key="2">
    <source>
        <dbReference type="ARBA" id="ARBA00004141"/>
    </source>
</evidence>
<dbReference type="NCBIfam" id="NF004320">
    <property type="entry name" value="PRK05715.1-2"/>
    <property type="match status" value="1"/>
</dbReference>
<keyword evidence="6 11" id="KW-0874">Quinone</keyword>
<keyword evidence="5 11" id="KW-0812">Transmembrane</keyword>
<sequence length="100" mass="10576">MVPANYYLALAAVLFSIGLAGVVVKRNMLVVFMCIELMLNAANLTFLAFSRQSGNLNGHAIAFFVMAVAAAEAAVGLAIVIAVFRTRGTLNVDEVTALKN</sequence>
<evidence type="ECO:0000256" key="6">
    <source>
        <dbReference type="ARBA" id="ARBA00022719"/>
    </source>
</evidence>
<evidence type="ECO:0000256" key="7">
    <source>
        <dbReference type="ARBA" id="ARBA00022967"/>
    </source>
</evidence>
<comment type="catalytic activity">
    <reaction evidence="11">
        <text>a quinone + NADH + 5 H(+)(in) = a quinol + NAD(+) + 4 H(+)(out)</text>
        <dbReference type="Rhea" id="RHEA:57888"/>
        <dbReference type="ChEBI" id="CHEBI:15378"/>
        <dbReference type="ChEBI" id="CHEBI:24646"/>
        <dbReference type="ChEBI" id="CHEBI:57540"/>
        <dbReference type="ChEBI" id="CHEBI:57945"/>
        <dbReference type="ChEBI" id="CHEBI:132124"/>
    </reaction>
</comment>
<dbReference type="GO" id="GO:0030964">
    <property type="term" value="C:NADH dehydrogenase complex"/>
    <property type="evidence" value="ECO:0007669"/>
    <property type="project" value="TreeGrafter"/>
</dbReference>
<evidence type="ECO:0000313" key="12">
    <source>
        <dbReference type="EMBL" id="GEJ57548.1"/>
    </source>
</evidence>
<comment type="caution">
    <text evidence="12">The sequence shown here is derived from an EMBL/GenBank/DDBJ whole genome shotgun (WGS) entry which is preliminary data.</text>
</comment>
<proteinExistence type="inferred from homology"/>
<keyword evidence="9 11" id="KW-0520">NAD</keyword>
<protein>
    <recommendedName>
        <fullName evidence="11">NADH-quinone oxidoreductase subunit K</fullName>
        <ecNumber evidence="11">7.1.1.-</ecNumber>
    </recommendedName>
    <alternativeName>
        <fullName evidence="11">NADH dehydrogenase I subunit K</fullName>
    </alternativeName>
    <alternativeName>
        <fullName evidence="11">NDH-1 subunit K</fullName>
    </alternativeName>
</protein>
<dbReference type="EMBL" id="BJTG01000005">
    <property type="protein sequence ID" value="GEJ57548.1"/>
    <property type="molecule type" value="Genomic_DNA"/>
</dbReference>
<keyword evidence="11" id="KW-1003">Cell membrane</keyword>
<accession>A0A7I9VMV9</accession>
<organism evidence="12 13">
    <name type="scientific">Anaeromyxobacter diazotrophicus</name>
    <dbReference type="NCBI Taxonomy" id="2590199"/>
    <lineage>
        <taxon>Bacteria</taxon>
        <taxon>Pseudomonadati</taxon>
        <taxon>Myxococcota</taxon>
        <taxon>Myxococcia</taxon>
        <taxon>Myxococcales</taxon>
        <taxon>Cystobacterineae</taxon>
        <taxon>Anaeromyxobacteraceae</taxon>
        <taxon>Anaeromyxobacter</taxon>
    </lineage>
</organism>
<feature type="transmembrane region" description="Helical" evidence="11">
    <location>
        <begin position="29"/>
        <end position="49"/>
    </location>
</feature>
<dbReference type="InterPro" id="IPR001133">
    <property type="entry name" value="NADH_UbQ_OxRdtase_chain4L/K"/>
</dbReference>
<dbReference type="PANTHER" id="PTHR11434">
    <property type="entry name" value="NADH-UBIQUINONE OXIDOREDUCTASE SUBUNIT ND4L"/>
    <property type="match status" value="1"/>
</dbReference>
<keyword evidence="11" id="KW-0830">Ubiquinone</keyword>
<dbReference type="GO" id="GO:0050136">
    <property type="term" value="F:NADH dehydrogenase (quinone) (non-electrogenic) activity"/>
    <property type="evidence" value="ECO:0007669"/>
    <property type="project" value="UniProtKB-UniRule"/>
</dbReference>
<comment type="subcellular location">
    <subcellularLocation>
        <location evidence="11">Cell membrane</location>
        <topology evidence="11">Multi-pass membrane protein</topology>
    </subcellularLocation>
    <subcellularLocation>
        <location evidence="2">Membrane</location>
        <topology evidence="2">Multi-pass membrane protein</topology>
    </subcellularLocation>
</comment>
<dbReference type="GO" id="GO:0042773">
    <property type="term" value="P:ATP synthesis coupled electron transport"/>
    <property type="evidence" value="ECO:0007669"/>
    <property type="project" value="InterPro"/>
</dbReference>
<dbReference type="Proteomes" id="UP000503640">
    <property type="component" value="Unassembled WGS sequence"/>
</dbReference>
<comment type="subunit">
    <text evidence="11">NDH-1 is composed of 14 different subunits. Subunits NuoA, H, J, K, L, M, N constitute the membrane sector of the complex.</text>
</comment>
<reference evidence="13" key="1">
    <citation type="journal article" date="2020" name="Appl. Environ. Microbiol.">
        <title>Diazotrophic Anaeromyxobacter Isolates from Soils.</title>
        <authorList>
            <person name="Masuda Y."/>
            <person name="Yamanaka H."/>
            <person name="Xu Z.X."/>
            <person name="Shiratori Y."/>
            <person name="Aono T."/>
            <person name="Amachi S."/>
            <person name="Senoo K."/>
            <person name="Itoh H."/>
        </authorList>
    </citation>
    <scope>NUCLEOTIDE SEQUENCE [LARGE SCALE GENOMIC DNA]</scope>
    <source>
        <strain evidence="13">R267</strain>
    </source>
</reference>
<evidence type="ECO:0000256" key="4">
    <source>
        <dbReference type="ARBA" id="ARBA00022448"/>
    </source>
</evidence>
<evidence type="ECO:0000256" key="9">
    <source>
        <dbReference type="ARBA" id="ARBA00023027"/>
    </source>
</evidence>
<dbReference type="FunFam" id="1.10.287.3510:FF:000001">
    <property type="entry name" value="NADH-quinone oxidoreductase subunit K"/>
    <property type="match status" value="1"/>
</dbReference>
<dbReference type="Gene3D" id="1.10.287.3510">
    <property type="match status" value="1"/>
</dbReference>
<dbReference type="NCBIfam" id="NF004321">
    <property type="entry name" value="PRK05715.1-3"/>
    <property type="match status" value="1"/>
</dbReference>
<evidence type="ECO:0000256" key="1">
    <source>
        <dbReference type="ARBA" id="ARBA00002378"/>
    </source>
</evidence>
<feature type="transmembrane region" description="Helical" evidence="11">
    <location>
        <begin position="6"/>
        <end position="24"/>
    </location>
</feature>
<dbReference type="PANTHER" id="PTHR11434:SF21">
    <property type="entry name" value="NADH DEHYDROGENASE SUBUNIT 4L-RELATED"/>
    <property type="match status" value="1"/>
</dbReference>
<gene>
    <name evidence="12" type="primary">nuoK2</name>
    <name evidence="11" type="synonym">nuoK</name>
    <name evidence="12" type="ORF">AMYX_22890</name>
</gene>
<comment type="function">
    <text evidence="1 11">NDH-1 shuttles electrons from NADH, via FMN and iron-sulfur (Fe-S) centers, to quinones in the respiratory chain. The immediate electron acceptor for the enzyme in this species is believed to be ubiquinone. Couples the redox reaction to proton translocation (for every two electrons transferred, four hydrogen ions are translocated across the cytoplasmic membrane), and thus conserves the redox energy in a proton gradient.</text>
</comment>
<dbReference type="GO" id="GO:0005886">
    <property type="term" value="C:plasma membrane"/>
    <property type="evidence" value="ECO:0007669"/>
    <property type="project" value="UniProtKB-SubCell"/>
</dbReference>
<evidence type="ECO:0000256" key="10">
    <source>
        <dbReference type="ARBA" id="ARBA00023136"/>
    </source>
</evidence>
<feature type="transmembrane region" description="Helical" evidence="11">
    <location>
        <begin position="61"/>
        <end position="84"/>
    </location>
</feature>
<dbReference type="EC" id="7.1.1.-" evidence="11"/>
<name>A0A7I9VMV9_9BACT</name>
<evidence type="ECO:0000256" key="8">
    <source>
        <dbReference type="ARBA" id="ARBA00022989"/>
    </source>
</evidence>
<evidence type="ECO:0000256" key="11">
    <source>
        <dbReference type="HAMAP-Rule" id="MF_01456"/>
    </source>
</evidence>
<keyword evidence="8 11" id="KW-1133">Transmembrane helix</keyword>
<evidence type="ECO:0000256" key="5">
    <source>
        <dbReference type="ARBA" id="ARBA00022692"/>
    </source>
</evidence>
<keyword evidence="13" id="KW-1185">Reference proteome</keyword>
<keyword evidence="10 11" id="KW-0472">Membrane</keyword>